<feature type="non-terminal residue" evidence="2">
    <location>
        <position position="1"/>
    </location>
</feature>
<dbReference type="EMBL" id="CAUYUJ010009497">
    <property type="protein sequence ID" value="CAK0826960.1"/>
    <property type="molecule type" value="Genomic_DNA"/>
</dbReference>
<gene>
    <name evidence="2" type="ORF">PCOR1329_LOCUS26610</name>
</gene>
<proteinExistence type="predicted"/>
<feature type="non-terminal residue" evidence="2">
    <location>
        <position position="136"/>
    </location>
</feature>
<dbReference type="PANTHER" id="PTHR10145:SF6">
    <property type="entry name" value="TRANSCRIPTION ELONGATION FACTOR SPT6"/>
    <property type="match status" value="1"/>
</dbReference>
<accession>A0ABN9S577</accession>
<feature type="region of interest" description="Disordered" evidence="1">
    <location>
        <begin position="1"/>
        <end position="42"/>
    </location>
</feature>
<keyword evidence="3" id="KW-1185">Reference proteome</keyword>
<dbReference type="InterPro" id="IPR023323">
    <property type="entry name" value="Tex-like_dom_sf"/>
</dbReference>
<dbReference type="PANTHER" id="PTHR10145">
    <property type="entry name" value="TRANSCRIPTION ELONGATION FACTOR SPT6"/>
    <property type="match status" value="1"/>
</dbReference>
<evidence type="ECO:0000313" key="2">
    <source>
        <dbReference type="EMBL" id="CAK0826960.1"/>
    </source>
</evidence>
<reference evidence="2" key="1">
    <citation type="submission" date="2023-10" db="EMBL/GenBank/DDBJ databases">
        <authorList>
            <person name="Chen Y."/>
            <person name="Shah S."/>
            <person name="Dougan E. K."/>
            <person name="Thang M."/>
            <person name="Chan C."/>
        </authorList>
    </citation>
    <scope>NUCLEOTIDE SEQUENCE [LARGE SCALE GENOMIC DNA]</scope>
</reference>
<comment type="caution">
    <text evidence="2">The sequence shown here is derived from an EMBL/GenBank/DDBJ whole genome shotgun (WGS) entry which is preliminary data.</text>
</comment>
<name>A0ABN9S577_9DINO</name>
<feature type="compositionally biased region" description="Basic and acidic residues" evidence="1">
    <location>
        <begin position="21"/>
        <end position="38"/>
    </location>
</feature>
<sequence length="136" mass="15445">EDPMGMTKFGITPQEFGENVADGRQRHPVPEDQEDRASQHAQVCSRNIGGPLKTKEQVSEHAEWYLSRLIASDPRVRGYVRKQFWDRVAVSTHVTEAGKPIAQVAATTFRRAYRAYHLVNKPAKAFLARPNDELFL</sequence>
<evidence type="ECO:0000313" key="3">
    <source>
        <dbReference type="Proteomes" id="UP001189429"/>
    </source>
</evidence>
<organism evidence="2 3">
    <name type="scientific">Prorocentrum cordatum</name>
    <dbReference type="NCBI Taxonomy" id="2364126"/>
    <lineage>
        <taxon>Eukaryota</taxon>
        <taxon>Sar</taxon>
        <taxon>Alveolata</taxon>
        <taxon>Dinophyceae</taxon>
        <taxon>Prorocentrales</taxon>
        <taxon>Prorocentraceae</taxon>
        <taxon>Prorocentrum</taxon>
    </lineage>
</organism>
<dbReference type="Proteomes" id="UP001189429">
    <property type="component" value="Unassembled WGS sequence"/>
</dbReference>
<evidence type="ECO:0008006" key="4">
    <source>
        <dbReference type="Google" id="ProtNLM"/>
    </source>
</evidence>
<evidence type="ECO:0000256" key="1">
    <source>
        <dbReference type="SAM" id="MobiDB-lite"/>
    </source>
</evidence>
<protein>
    <recommendedName>
        <fullName evidence="4">Nitric-oxide synthase (NADPH)</fullName>
    </recommendedName>
</protein>
<dbReference type="Gene3D" id="1.10.3500.10">
    <property type="entry name" value="Tex N-terminal region-like"/>
    <property type="match status" value="1"/>
</dbReference>
<dbReference type="InterPro" id="IPR017072">
    <property type="entry name" value="TF_Spt6"/>
</dbReference>